<dbReference type="InterPro" id="IPR018551">
    <property type="entry name" value="DUF2007"/>
</dbReference>
<evidence type="ECO:0000313" key="3">
    <source>
        <dbReference type="Proteomes" id="UP000515808"/>
    </source>
</evidence>
<keyword evidence="3" id="KW-1185">Reference proteome</keyword>
<dbReference type="Proteomes" id="UP000515808">
    <property type="component" value="Chromosome"/>
</dbReference>
<dbReference type="AlphaFoldDB" id="A0A7G9LAS3"/>
<dbReference type="EMBL" id="CP060695">
    <property type="protein sequence ID" value="QNM85722.1"/>
    <property type="molecule type" value="Genomic_DNA"/>
</dbReference>
<protein>
    <submittedName>
        <fullName evidence="2">DUF2007 domain-containing protein</fullName>
    </submittedName>
</protein>
<organism evidence="2 3">
    <name type="scientific">Polaribacter pectinis</name>
    <dbReference type="NCBI Taxonomy" id="2738844"/>
    <lineage>
        <taxon>Bacteria</taxon>
        <taxon>Pseudomonadati</taxon>
        <taxon>Bacteroidota</taxon>
        <taxon>Flavobacteriia</taxon>
        <taxon>Flavobacteriales</taxon>
        <taxon>Flavobacteriaceae</taxon>
    </lineage>
</organism>
<gene>
    <name evidence="2" type="ORF">H9W90_00945</name>
</gene>
<proteinExistence type="predicted"/>
<accession>A0A7G9LAS3</accession>
<reference evidence="2 3" key="1">
    <citation type="submission" date="2020-08" db="EMBL/GenBank/DDBJ databases">
        <title>Polaribacter sp. L12M9 isolated from gut of the Korean scallop.</title>
        <authorList>
            <person name="Jeong Y.S."/>
        </authorList>
    </citation>
    <scope>NUCLEOTIDE SEQUENCE [LARGE SCALE GENOMIC DNA]</scope>
    <source>
        <strain evidence="2 3">L12M9</strain>
    </source>
</reference>
<sequence>MTTEHVKIFSGSSIIVKGLQNLLDDEKIHCLVKDKFESARLAGFGEQMNSVELFVLNVDLEKANLIVDAYQKEINS</sequence>
<evidence type="ECO:0000313" key="2">
    <source>
        <dbReference type="EMBL" id="QNM85722.1"/>
    </source>
</evidence>
<evidence type="ECO:0000259" key="1">
    <source>
        <dbReference type="Pfam" id="PF09413"/>
    </source>
</evidence>
<dbReference type="RefSeq" id="WP_187482624.1">
    <property type="nucleotide sequence ID" value="NZ_CP060695.1"/>
</dbReference>
<name>A0A7G9LAS3_9FLAO</name>
<dbReference type="KEGG" id="ppec:H9W90_00945"/>
<feature type="domain" description="DUF2007" evidence="1">
    <location>
        <begin position="10"/>
        <end position="69"/>
    </location>
</feature>
<dbReference type="Pfam" id="PF09413">
    <property type="entry name" value="DUF2007"/>
    <property type="match status" value="1"/>
</dbReference>